<dbReference type="Pfam" id="PF04397">
    <property type="entry name" value="LytTR"/>
    <property type="match status" value="1"/>
</dbReference>
<feature type="domain" description="HTH LytTR-type" evidence="3">
    <location>
        <begin position="265"/>
        <end position="371"/>
    </location>
</feature>
<accession>A0A2T0MK35</accession>
<dbReference type="GO" id="GO:0003677">
    <property type="term" value="F:DNA binding"/>
    <property type="evidence" value="ECO:0007669"/>
    <property type="project" value="InterPro"/>
</dbReference>
<dbReference type="PROSITE" id="PS50930">
    <property type="entry name" value="HTH_LYTTR"/>
    <property type="match status" value="1"/>
</dbReference>
<dbReference type="Proteomes" id="UP000237640">
    <property type="component" value="Unassembled WGS sequence"/>
</dbReference>
<keyword evidence="5" id="KW-1185">Reference proteome</keyword>
<dbReference type="InterPro" id="IPR046947">
    <property type="entry name" value="LytR-like"/>
</dbReference>
<keyword evidence="2" id="KW-0812">Transmembrane</keyword>
<dbReference type="OrthoDB" id="735914at2"/>
<organism evidence="4 5">
    <name type="scientific">Flagellimonas meridianipacifica</name>
    <dbReference type="NCBI Taxonomy" id="1080225"/>
    <lineage>
        <taxon>Bacteria</taxon>
        <taxon>Pseudomonadati</taxon>
        <taxon>Bacteroidota</taxon>
        <taxon>Flavobacteriia</taxon>
        <taxon>Flavobacteriales</taxon>
        <taxon>Flavobacteriaceae</taxon>
        <taxon>Flagellimonas</taxon>
    </lineage>
</organism>
<dbReference type="Gene3D" id="3.30.450.20">
    <property type="entry name" value="PAS domain"/>
    <property type="match status" value="1"/>
</dbReference>
<comment type="caution">
    <text evidence="4">The sequence shown here is derived from an EMBL/GenBank/DDBJ whole genome shotgun (WGS) entry which is preliminary data.</text>
</comment>
<proteinExistence type="predicted"/>
<dbReference type="RefSeq" id="WP_106144772.1">
    <property type="nucleotide sequence ID" value="NZ_PVYX01000001.1"/>
</dbReference>
<feature type="transmembrane region" description="Helical" evidence="2">
    <location>
        <begin position="187"/>
        <end position="210"/>
    </location>
</feature>
<evidence type="ECO:0000313" key="4">
    <source>
        <dbReference type="EMBL" id="PRX57915.1"/>
    </source>
</evidence>
<dbReference type="GO" id="GO:0000156">
    <property type="term" value="F:phosphorelay response regulator activity"/>
    <property type="evidence" value="ECO:0007669"/>
    <property type="project" value="InterPro"/>
</dbReference>
<reference evidence="4 5" key="1">
    <citation type="submission" date="2018-03" db="EMBL/GenBank/DDBJ databases">
        <title>Genomic Encyclopedia of Archaeal and Bacterial Type Strains, Phase II (KMG-II): from individual species to whole genera.</title>
        <authorList>
            <person name="Goeker M."/>
        </authorList>
    </citation>
    <scope>NUCLEOTIDE SEQUENCE [LARGE SCALE GENOMIC DNA]</scope>
    <source>
        <strain evidence="4 5">DSM 25027</strain>
    </source>
</reference>
<evidence type="ECO:0000313" key="5">
    <source>
        <dbReference type="Proteomes" id="UP000237640"/>
    </source>
</evidence>
<dbReference type="InterPro" id="IPR007492">
    <property type="entry name" value="LytTR_DNA-bd_dom"/>
</dbReference>
<evidence type="ECO:0000256" key="1">
    <source>
        <dbReference type="SAM" id="Coils"/>
    </source>
</evidence>
<dbReference type="PANTHER" id="PTHR37299:SF1">
    <property type="entry name" value="STAGE 0 SPORULATION PROTEIN A HOMOLOG"/>
    <property type="match status" value="1"/>
</dbReference>
<gene>
    <name evidence="4" type="ORF">CLV81_1929</name>
</gene>
<feature type="coiled-coil region" evidence="1">
    <location>
        <begin position="214"/>
        <end position="244"/>
    </location>
</feature>
<keyword evidence="1" id="KW-0175">Coiled coil</keyword>
<evidence type="ECO:0000256" key="2">
    <source>
        <dbReference type="SAM" id="Phobius"/>
    </source>
</evidence>
<dbReference type="PANTHER" id="PTHR37299">
    <property type="entry name" value="TRANSCRIPTIONAL REGULATOR-RELATED"/>
    <property type="match status" value="1"/>
</dbReference>
<dbReference type="SMART" id="SM00850">
    <property type="entry name" value="LytTR"/>
    <property type="match status" value="1"/>
</dbReference>
<dbReference type="Pfam" id="PF08269">
    <property type="entry name" value="dCache_2"/>
    <property type="match status" value="1"/>
</dbReference>
<sequence>MRKDRLYFFTFLAITAIFILIAGVSVRSFIKVSASQLLEAQLEASKREANEVAKLIGFQLENGVDKETIIENVQESIENTNTENGFICMFDWSGREVCHPDITQVGQQVNPDQSSISSVNGEMSPEDLYDLLTSKRTFGGIRSFEDGDELQSEIIYLNPVPNSDWIIAAHANTDKITEQIDSLRTKFYTIFSIMGFSIVLCSVIMVRLIGSSYEKKLEAKNQKLEDEVVNLVKLNKDLDNYQQRVIESAPEAQNTQTDKGKKRILTYVRNELRPISTDDIAYIFMESTITYVVCFDGSQSTSNSSLDDLFSNLDETHFYRANRQFIVAISAISKIIKYGNNQLKILVDPNSEVDIIISKNRAAEFKQWLNS</sequence>
<dbReference type="AlphaFoldDB" id="A0A2T0MK35"/>
<evidence type="ECO:0000259" key="3">
    <source>
        <dbReference type="PROSITE" id="PS50930"/>
    </source>
</evidence>
<keyword evidence="2" id="KW-1133">Transmembrane helix</keyword>
<dbReference type="InterPro" id="IPR004010">
    <property type="entry name" value="Double_Cache_2"/>
</dbReference>
<dbReference type="Gene3D" id="2.40.50.1020">
    <property type="entry name" value="LytTr DNA-binding domain"/>
    <property type="match status" value="1"/>
</dbReference>
<dbReference type="EMBL" id="PVYX01000001">
    <property type="protein sequence ID" value="PRX57915.1"/>
    <property type="molecule type" value="Genomic_DNA"/>
</dbReference>
<protein>
    <submittedName>
        <fullName evidence="4">Cache domain-containing protein</fullName>
    </submittedName>
</protein>
<name>A0A2T0MK35_9FLAO</name>
<keyword evidence="2" id="KW-0472">Membrane</keyword>
<feature type="transmembrane region" description="Helical" evidence="2">
    <location>
        <begin position="6"/>
        <end position="26"/>
    </location>
</feature>